<dbReference type="InterPro" id="IPR001254">
    <property type="entry name" value="Trypsin_dom"/>
</dbReference>
<name>A0A1Y5NUU9_9MICO</name>
<evidence type="ECO:0000313" key="3">
    <source>
        <dbReference type="EMBL" id="SBS70197.1"/>
    </source>
</evidence>
<dbReference type="Gene3D" id="2.40.10.10">
    <property type="entry name" value="Trypsin-like serine proteases"/>
    <property type="match status" value="2"/>
</dbReference>
<feature type="compositionally biased region" description="Basic and acidic residues" evidence="1">
    <location>
        <begin position="7"/>
        <end position="22"/>
    </location>
</feature>
<organism evidence="3">
    <name type="scientific">uncultured Microbacterium sp</name>
    <dbReference type="NCBI Taxonomy" id="191216"/>
    <lineage>
        <taxon>Bacteria</taxon>
        <taxon>Bacillati</taxon>
        <taxon>Actinomycetota</taxon>
        <taxon>Actinomycetes</taxon>
        <taxon>Micrococcales</taxon>
        <taxon>Microbacteriaceae</taxon>
        <taxon>Microbacterium</taxon>
        <taxon>environmental samples</taxon>
    </lineage>
</organism>
<dbReference type="InterPro" id="IPR018114">
    <property type="entry name" value="TRYPSIN_HIS"/>
</dbReference>
<evidence type="ECO:0000259" key="2">
    <source>
        <dbReference type="Pfam" id="PF00089"/>
    </source>
</evidence>
<evidence type="ECO:0000256" key="1">
    <source>
        <dbReference type="SAM" id="MobiDB-lite"/>
    </source>
</evidence>
<feature type="region of interest" description="Disordered" evidence="1">
    <location>
        <begin position="34"/>
        <end position="77"/>
    </location>
</feature>
<dbReference type="GO" id="GO:0004252">
    <property type="term" value="F:serine-type endopeptidase activity"/>
    <property type="evidence" value="ECO:0007669"/>
    <property type="project" value="InterPro"/>
</dbReference>
<accession>A0A1Y5NUU9</accession>
<feature type="domain" description="Peptidase S1" evidence="2">
    <location>
        <begin position="230"/>
        <end position="410"/>
    </location>
</feature>
<dbReference type="GO" id="GO:0006508">
    <property type="term" value="P:proteolysis"/>
    <property type="evidence" value="ECO:0007669"/>
    <property type="project" value="InterPro"/>
</dbReference>
<dbReference type="AlphaFoldDB" id="A0A1Y5NUU9"/>
<dbReference type="EMBL" id="FLQR01000001">
    <property type="protein sequence ID" value="SBS70197.1"/>
    <property type="molecule type" value="Genomic_DNA"/>
</dbReference>
<dbReference type="SUPFAM" id="SSF50494">
    <property type="entry name" value="Trypsin-like serine proteases"/>
    <property type="match status" value="1"/>
</dbReference>
<feature type="region of interest" description="Disordered" evidence="1">
    <location>
        <begin position="1"/>
        <end position="22"/>
    </location>
</feature>
<dbReference type="Pfam" id="PF00089">
    <property type="entry name" value="Trypsin"/>
    <property type="match status" value="1"/>
</dbReference>
<dbReference type="PROSITE" id="PS00134">
    <property type="entry name" value="TRYPSIN_HIS"/>
    <property type="match status" value="1"/>
</dbReference>
<dbReference type="InterPro" id="IPR043504">
    <property type="entry name" value="Peptidase_S1_PA_chymotrypsin"/>
</dbReference>
<gene>
    <name evidence="3" type="ORF">MIPYR_10341</name>
</gene>
<protein>
    <recommendedName>
        <fullName evidence="2">Peptidase S1 domain-containing protein</fullName>
    </recommendedName>
</protein>
<proteinExistence type="predicted"/>
<sequence>MIASTAREVRSDGRKEAGISDDRCKRATHVDDFCRPRGASHQRGGTARRDCRDQPAGDSSALRPAHRHPRPSAEDHRDVFGGVWFDHDRSVVVVDILNMEARGVADLALADAGLPDAGSTVEYRVVVHNRDSLDRLANDAIGLPGVVETYVDDRSNGVVAVAADNPSAARARASGELDSAVRLVVDPSIDSGDPADRMADTSPFYGGARTITPSGNGCSDAFSWRNGSTYTMVTAGHCVPNGGTTKNGGGSAMGTTASGTRENWAPGFGTAWLTGDNQYRGDIALISLSSPKTNSPRVYRGSTTSATSSAVAEIWSRSPRAGDQFCTGGTRSGELCGWVVQETNVVHEYSNGEILRSGFRATRAGSCIIGGDSGGPAFTVRSDGRLAAKGVVSGSNSSSTNCNAWFTDIWHVVYAYGGNLALG</sequence>
<dbReference type="InterPro" id="IPR009003">
    <property type="entry name" value="Peptidase_S1_PA"/>
</dbReference>
<reference evidence="3" key="1">
    <citation type="submission" date="2016-03" db="EMBL/GenBank/DDBJ databases">
        <authorList>
            <person name="Ploux O."/>
        </authorList>
    </citation>
    <scope>NUCLEOTIDE SEQUENCE</scope>
    <source>
        <strain evidence="3">UC1</strain>
    </source>
</reference>